<proteinExistence type="predicted"/>
<dbReference type="WBParaSite" id="EN70_10253">
    <property type="protein sequence ID" value="EN70_10253"/>
    <property type="gene ID" value="EN70_10253"/>
</dbReference>
<keyword evidence="2" id="KW-0472">Membrane</keyword>
<keyword evidence="1" id="KW-0175">Coiled coil</keyword>
<dbReference type="GeneID" id="9947890"/>
<dbReference type="RefSeq" id="XP_003146018.1">
    <property type="nucleotide sequence ID" value="XM_003145970.1"/>
</dbReference>
<evidence type="ECO:0000313" key="3">
    <source>
        <dbReference type="EMBL" id="EFO18052.1"/>
    </source>
</evidence>
<evidence type="ECO:0000313" key="5">
    <source>
        <dbReference type="WBParaSite" id="EN70_10253"/>
    </source>
</evidence>
<reference evidence="3 4" key="1">
    <citation type="submission" date="2012-04" db="EMBL/GenBank/DDBJ databases">
        <title>The Genome Sequence of Loa loa.</title>
        <authorList>
            <consortium name="The Broad Institute Genome Sequencing Platform"/>
            <consortium name="Broad Institute Genome Sequencing Center for Infectious Disease"/>
            <person name="Nutman T.B."/>
            <person name="Fink D.L."/>
            <person name="Russ C."/>
            <person name="Young S."/>
            <person name="Zeng Q."/>
            <person name="Gargeya S."/>
            <person name="Alvarado L."/>
            <person name="Berlin A."/>
            <person name="Chapman S.B."/>
            <person name="Chen Z."/>
            <person name="Freedman E."/>
            <person name="Gellesch M."/>
            <person name="Goldberg J."/>
            <person name="Griggs A."/>
            <person name="Gujja S."/>
            <person name="Heilman E.R."/>
            <person name="Heiman D."/>
            <person name="Howarth C."/>
            <person name="Mehta T."/>
            <person name="Neiman D."/>
            <person name="Pearson M."/>
            <person name="Roberts A."/>
            <person name="Saif S."/>
            <person name="Shea T."/>
            <person name="Shenoy N."/>
            <person name="Sisk P."/>
            <person name="Stolte C."/>
            <person name="Sykes S."/>
            <person name="White J."/>
            <person name="Yandava C."/>
            <person name="Haas B."/>
            <person name="Henn M.R."/>
            <person name="Nusbaum C."/>
            <person name="Birren B."/>
        </authorList>
    </citation>
    <scope>NUCLEOTIDE SEQUENCE [LARGE SCALE GENOMIC DNA]</scope>
</reference>
<keyword evidence="4" id="KW-1185">Reference proteome</keyword>
<keyword evidence="2" id="KW-0812">Transmembrane</keyword>
<keyword evidence="2" id="KW-1133">Transmembrane helix</keyword>
<dbReference type="EMBL" id="JH712121">
    <property type="protein sequence ID" value="EFO18052.1"/>
    <property type="molecule type" value="Genomic_DNA"/>
</dbReference>
<dbReference type="AlphaFoldDB" id="A0A1I7V601"/>
<organism evidence="4 5">
    <name type="scientific">Loa loa</name>
    <name type="common">Eye worm</name>
    <name type="synonym">Filaria loa</name>
    <dbReference type="NCBI Taxonomy" id="7209"/>
    <lineage>
        <taxon>Eukaryota</taxon>
        <taxon>Metazoa</taxon>
        <taxon>Ecdysozoa</taxon>
        <taxon>Nematoda</taxon>
        <taxon>Chromadorea</taxon>
        <taxon>Rhabditida</taxon>
        <taxon>Spirurina</taxon>
        <taxon>Spiruromorpha</taxon>
        <taxon>Filarioidea</taxon>
        <taxon>Onchocercidae</taxon>
        <taxon>Loa</taxon>
    </lineage>
</organism>
<name>A0A1I7V601_LOALO</name>
<dbReference type="KEGG" id="loa:LOAG_10446"/>
<accession>A0A1I7V601</accession>
<gene>
    <name evidence="3 5" type="ORF">LOAG_10446</name>
</gene>
<feature type="transmembrane region" description="Helical" evidence="2">
    <location>
        <begin position="12"/>
        <end position="38"/>
    </location>
</feature>
<dbReference type="OrthoDB" id="5860818at2759"/>
<dbReference type="Proteomes" id="UP000095285">
    <property type="component" value="Unassembled WGS sequence"/>
</dbReference>
<sequence length="101" mass="11584">MESYQLPNISSAIGLAVTITLSVLASLAISIIPVLLIYRLNKQPISRIPTEKDIKRIDELELAVKAIEEEMIAKRRNFFTSKRVYEKVISLMIMQSYPRFN</sequence>
<evidence type="ECO:0000313" key="4">
    <source>
        <dbReference type="Proteomes" id="UP000095285"/>
    </source>
</evidence>
<evidence type="ECO:0000256" key="1">
    <source>
        <dbReference type="SAM" id="Coils"/>
    </source>
</evidence>
<protein>
    <submittedName>
        <fullName evidence="5">Col_cuticle_N domain-containing protein</fullName>
    </submittedName>
</protein>
<accession>A0A1S0TPW2</accession>
<dbReference type="CTD" id="9947890"/>
<feature type="coiled-coil region" evidence="1">
    <location>
        <begin position="50"/>
        <end position="77"/>
    </location>
</feature>
<reference evidence="5" key="2">
    <citation type="submission" date="2016-11" db="UniProtKB">
        <authorList>
            <consortium name="WormBaseParasite"/>
        </authorList>
    </citation>
    <scope>IDENTIFICATION</scope>
</reference>
<evidence type="ECO:0000256" key="2">
    <source>
        <dbReference type="SAM" id="Phobius"/>
    </source>
</evidence>